<proteinExistence type="predicted"/>
<dbReference type="GO" id="GO:0016020">
    <property type="term" value="C:membrane"/>
    <property type="evidence" value="ECO:0007669"/>
    <property type="project" value="UniProtKB-SubCell"/>
</dbReference>
<evidence type="ECO:0000256" key="1">
    <source>
        <dbReference type="ARBA" id="ARBA00004370"/>
    </source>
</evidence>
<reference evidence="7" key="1">
    <citation type="submission" date="2018-06" db="EMBL/GenBank/DDBJ databases">
        <authorList>
            <person name="Zhirakovskaya E."/>
        </authorList>
    </citation>
    <scope>NUCLEOTIDE SEQUENCE</scope>
</reference>
<keyword evidence="4 5" id="KW-0472">Membrane</keyword>
<dbReference type="PANTHER" id="PTHR23241:SF102">
    <property type="entry name" value="LD23009P"/>
    <property type="match status" value="1"/>
</dbReference>
<feature type="non-terminal residue" evidence="7">
    <location>
        <position position="167"/>
    </location>
</feature>
<evidence type="ECO:0000256" key="5">
    <source>
        <dbReference type="SAM" id="Phobius"/>
    </source>
</evidence>
<feature type="transmembrane region" description="Helical" evidence="5">
    <location>
        <begin position="51"/>
        <end position="69"/>
    </location>
</feature>
<sequence length="167" mass="18014">MIVAVKYIHLLALVIWIGSIVFFSFIGAPSIFQTVDKKTAGDVVGAIFPKYYLLGYILSLISLGTLAFLGAKSGFLFPVKAGLVILAVMAGVTFYSGLVTAPKVNKVKYQIRAETDDAKLAPLRKQFGRLHGISMMLNVAVLCLASSCSTSPSATWDSCKDPFEHHP</sequence>
<dbReference type="Pfam" id="PF13664">
    <property type="entry name" value="DUF4149"/>
    <property type="match status" value="1"/>
</dbReference>
<evidence type="ECO:0000313" key="7">
    <source>
        <dbReference type="EMBL" id="VAX19116.1"/>
    </source>
</evidence>
<name>A0A3B1BLD5_9ZZZZ</name>
<evidence type="ECO:0000256" key="2">
    <source>
        <dbReference type="ARBA" id="ARBA00022692"/>
    </source>
</evidence>
<evidence type="ECO:0000256" key="4">
    <source>
        <dbReference type="ARBA" id="ARBA00023136"/>
    </source>
</evidence>
<evidence type="ECO:0000256" key="3">
    <source>
        <dbReference type="ARBA" id="ARBA00022989"/>
    </source>
</evidence>
<gene>
    <name evidence="7" type="ORF">MNBD_NITROSPINAE03-1985</name>
</gene>
<organism evidence="7">
    <name type="scientific">hydrothermal vent metagenome</name>
    <dbReference type="NCBI Taxonomy" id="652676"/>
    <lineage>
        <taxon>unclassified sequences</taxon>
        <taxon>metagenomes</taxon>
        <taxon>ecological metagenomes</taxon>
    </lineage>
</organism>
<keyword evidence="3 5" id="KW-1133">Transmembrane helix</keyword>
<evidence type="ECO:0000259" key="6">
    <source>
        <dbReference type="Pfam" id="PF13664"/>
    </source>
</evidence>
<dbReference type="InterPro" id="IPR025423">
    <property type="entry name" value="TMEM205-like"/>
</dbReference>
<feature type="transmembrane region" description="Helical" evidence="5">
    <location>
        <begin position="81"/>
        <end position="101"/>
    </location>
</feature>
<accession>A0A3B1BLD5</accession>
<dbReference type="PANTHER" id="PTHR23241">
    <property type="entry name" value="LATE EMBRYOGENESIS ABUNDANT PLANTS LEA-RELATED"/>
    <property type="match status" value="1"/>
</dbReference>
<feature type="transmembrane region" description="Helical" evidence="5">
    <location>
        <begin position="7"/>
        <end position="31"/>
    </location>
</feature>
<dbReference type="EMBL" id="UOGB01000134">
    <property type="protein sequence ID" value="VAX19116.1"/>
    <property type="molecule type" value="Genomic_DNA"/>
</dbReference>
<feature type="domain" description="TMEM205-like" evidence="6">
    <location>
        <begin position="11"/>
        <end position="111"/>
    </location>
</feature>
<dbReference type="InterPro" id="IPR053009">
    <property type="entry name" value="Xanthocillin_Biosynth-Assoc"/>
</dbReference>
<protein>
    <recommendedName>
        <fullName evidence="6">TMEM205-like domain-containing protein</fullName>
    </recommendedName>
</protein>
<dbReference type="AlphaFoldDB" id="A0A3B1BLD5"/>
<comment type="subcellular location">
    <subcellularLocation>
        <location evidence="1">Membrane</location>
    </subcellularLocation>
</comment>
<keyword evidence="2 5" id="KW-0812">Transmembrane</keyword>